<keyword evidence="2" id="KW-0812">Transmembrane</keyword>
<feature type="compositionally biased region" description="Pro residues" evidence="1">
    <location>
        <begin position="62"/>
        <end position="105"/>
    </location>
</feature>
<organism evidence="3 4">
    <name type="scientific">Haloferula rosea</name>
    <dbReference type="NCBI Taxonomy" id="490093"/>
    <lineage>
        <taxon>Bacteria</taxon>
        <taxon>Pseudomonadati</taxon>
        <taxon>Verrucomicrobiota</taxon>
        <taxon>Verrucomicrobiia</taxon>
        <taxon>Verrucomicrobiales</taxon>
        <taxon>Verrucomicrobiaceae</taxon>
        <taxon>Haloferula</taxon>
    </lineage>
</organism>
<evidence type="ECO:0000256" key="1">
    <source>
        <dbReference type="SAM" id="MobiDB-lite"/>
    </source>
</evidence>
<gene>
    <name evidence="3" type="ORF">JIN81_14390</name>
</gene>
<dbReference type="RefSeq" id="WP_234044968.1">
    <property type="nucleotide sequence ID" value="NZ_JAENII010000012.1"/>
</dbReference>
<name>A0A934RFH0_9BACT</name>
<comment type="caution">
    <text evidence="3">The sequence shown here is derived from an EMBL/GenBank/DDBJ whole genome shotgun (WGS) entry which is preliminary data.</text>
</comment>
<keyword evidence="2" id="KW-0472">Membrane</keyword>
<reference evidence="3" key="1">
    <citation type="submission" date="2021-01" db="EMBL/GenBank/DDBJ databases">
        <title>Modified the classification status of verrucomicrobia.</title>
        <authorList>
            <person name="Feng X."/>
        </authorList>
    </citation>
    <scope>NUCLEOTIDE SEQUENCE</scope>
    <source>
        <strain evidence="3">KCTC 22201</strain>
    </source>
</reference>
<dbReference type="EMBL" id="JAENII010000012">
    <property type="protein sequence ID" value="MBK1828219.1"/>
    <property type="molecule type" value="Genomic_DNA"/>
</dbReference>
<keyword evidence="4" id="KW-1185">Reference proteome</keyword>
<evidence type="ECO:0000256" key="2">
    <source>
        <dbReference type="SAM" id="Phobius"/>
    </source>
</evidence>
<feature type="transmembrane region" description="Helical" evidence="2">
    <location>
        <begin position="178"/>
        <end position="200"/>
    </location>
</feature>
<dbReference type="Proteomes" id="UP000658278">
    <property type="component" value="Unassembled WGS sequence"/>
</dbReference>
<feature type="compositionally biased region" description="Acidic residues" evidence="1">
    <location>
        <begin position="237"/>
        <end position="254"/>
    </location>
</feature>
<sequence length="477" mass="51820">MRTLMDIIQFHCPACRTLLRVPPAAAGFQGPCPACQREIVGPVPAKGLEARLAPEDAFTPFPGSPIPAPPSEPEPTPPASEPTPEPEPELHQPPQPQPQSEPGPELPRKDDTPPFPTAEEPEPFRPFSDTPDDLAPPENSSEPITSEPALPQSDSGEPASPQVPTECLAPKSVRRLRAAVLILSCLLCSVISYVFGYVMAQKSRSFAPPIFADPAAILDSPGVPEERTETPPPDLPELPDDTPSEADLDADPPEIDLSGTPESTSPAPAARATLDAFLSAPDWASRSAYVLAADEVRADMKAHAEEFGDGPIDTTGIEPAYAFPDQEHFIVRTETIPTGFPVTLQKIGTDWRVDWQVFHEFHGDLFRRFASGKLGATGEFHLYLRPHAKQDANGFTRYQLTAPIEGRSYPAFGKRGSMAQAKITALLDSEEFRSNPDIQELLDKDGVPLVLKLSYQSRGQDQNFLLIEDLVAQGWGR</sequence>
<protein>
    <submittedName>
        <fullName evidence="3">Uncharacterized protein</fullName>
    </submittedName>
</protein>
<proteinExistence type="predicted"/>
<feature type="region of interest" description="Disordered" evidence="1">
    <location>
        <begin position="217"/>
        <end position="268"/>
    </location>
</feature>
<feature type="region of interest" description="Disordered" evidence="1">
    <location>
        <begin position="55"/>
        <end position="165"/>
    </location>
</feature>
<evidence type="ECO:0000313" key="3">
    <source>
        <dbReference type="EMBL" id="MBK1828219.1"/>
    </source>
</evidence>
<accession>A0A934RFH0</accession>
<dbReference type="AlphaFoldDB" id="A0A934RFH0"/>
<evidence type="ECO:0000313" key="4">
    <source>
        <dbReference type="Proteomes" id="UP000658278"/>
    </source>
</evidence>
<keyword evidence="2" id="KW-1133">Transmembrane helix</keyword>